<protein>
    <submittedName>
        <fullName evidence="7">Amino acid ABC transporter substrate-binding protein, PAAT family</fullName>
    </submittedName>
</protein>
<dbReference type="PANTHER" id="PTHR35936">
    <property type="entry name" value="MEMBRANE-BOUND LYTIC MUREIN TRANSGLYCOSYLASE F"/>
    <property type="match status" value="1"/>
</dbReference>
<dbReference type="InterPro" id="IPR001320">
    <property type="entry name" value="Iontro_rcpt_C"/>
</dbReference>
<evidence type="ECO:0000256" key="1">
    <source>
        <dbReference type="ARBA" id="ARBA00004196"/>
    </source>
</evidence>
<dbReference type="InterPro" id="IPR001638">
    <property type="entry name" value="Solute-binding_3/MltF_N"/>
</dbReference>
<dbReference type="EMBL" id="FMYW01000002">
    <property type="protein sequence ID" value="SDC04492.1"/>
    <property type="molecule type" value="Genomic_DNA"/>
</dbReference>
<sequence length="262" mass="28746">MKKLLAVLVFLVLLVTVGCGGGKNEKNEYKAVLKDELVVGTEAAFAPFEFTDEKTGKLTGFDVELIQAVAQEIGFKKCTVVNMDFDALIPAVNSGKADVAISAVTINDTRKRVVLFTQPYYKSGLAFIVRKDVKDVKTFEDLKGKTIAVQKETTGEVYARQLEEKGAVIKAFASNEQAFTELKNGKADAVVCDLPVLQYFLKNGGSAFASLAGNPLTVEEYGILMGKKKPDMQKAMDKALDNLKRNGTYDKLYEKWFGKGEK</sequence>
<dbReference type="PROSITE" id="PS01039">
    <property type="entry name" value="SBP_BACTERIAL_3"/>
    <property type="match status" value="1"/>
</dbReference>
<dbReference type="InterPro" id="IPR018313">
    <property type="entry name" value="SBP_3_CS"/>
</dbReference>
<dbReference type="PANTHER" id="PTHR35936:SF17">
    <property type="entry name" value="ARGININE-BINDING EXTRACELLULAR PROTEIN ARTP"/>
    <property type="match status" value="1"/>
</dbReference>
<evidence type="ECO:0000256" key="3">
    <source>
        <dbReference type="ARBA" id="ARBA00022729"/>
    </source>
</evidence>
<evidence type="ECO:0000313" key="8">
    <source>
        <dbReference type="Proteomes" id="UP000198943"/>
    </source>
</evidence>
<organism evidence="7 8">
    <name type="scientific">Succiniclasticum ruminis</name>
    <dbReference type="NCBI Taxonomy" id="40841"/>
    <lineage>
        <taxon>Bacteria</taxon>
        <taxon>Bacillati</taxon>
        <taxon>Bacillota</taxon>
        <taxon>Negativicutes</taxon>
        <taxon>Acidaminococcales</taxon>
        <taxon>Acidaminococcaceae</taxon>
        <taxon>Succiniclasticum</taxon>
    </lineage>
</organism>
<dbReference type="Proteomes" id="UP000198943">
    <property type="component" value="Unassembled WGS sequence"/>
</dbReference>
<evidence type="ECO:0000259" key="6">
    <source>
        <dbReference type="SMART" id="SM00079"/>
    </source>
</evidence>
<dbReference type="Pfam" id="PF00497">
    <property type="entry name" value="SBP_bac_3"/>
    <property type="match status" value="1"/>
</dbReference>
<dbReference type="GO" id="GO:0030313">
    <property type="term" value="C:cell envelope"/>
    <property type="evidence" value="ECO:0007669"/>
    <property type="project" value="UniProtKB-SubCell"/>
</dbReference>
<dbReference type="OrthoDB" id="9774451at2"/>
<dbReference type="SMART" id="SM00079">
    <property type="entry name" value="PBPe"/>
    <property type="match status" value="1"/>
</dbReference>
<dbReference type="Gene3D" id="3.40.190.10">
    <property type="entry name" value="Periplasmic binding protein-like II"/>
    <property type="match status" value="2"/>
</dbReference>
<dbReference type="GO" id="GO:0016020">
    <property type="term" value="C:membrane"/>
    <property type="evidence" value="ECO:0007669"/>
    <property type="project" value="InterPro"/>
</dbReference>
<evidence type="ECO:0000256" key="2">
    <source>
        <dbReference type="ARBA" id="ARBA00010333"/>
    </source>
</evidence>
<gene>
    <name evidence="7" type="ORF">SAMN04487864_10217</name>
</gene>
<comment type="subcellular location">
    <subcellularLocation>
        <location evidence="1">Cell envelope</location>
    </subcellularLocation>
</comment>
<evidence type="ECO:0000256" key="4">
    <source>
        <dbReference type="RuleBase" id="RU003744"/>
    </source>
</evidence>
<proteinExistence type="inferred from homology"/>
<dbReference type="CDD" id="cd13624">
    <property type="entry name" value="PBP2_Arg_Lys_His"/>
    <property type="match status" value="1"/>
</dbReference>
<dbReference type="SUPFAM" id="SSF53850">
    <property type="entry name" value="Periplasmic binding protein-like II"/>
    <property type="match status" value="1"/>
</dbReference>
<name>A0A1G6ID68_9FIRM</name>
<keyword evidence="3" id="KW-0732">Signal</keyword>
<dbReference type="RefSeq" id="WP_093729202.1">
    <property type="nucleotide sequence ID" value="NZ_FMYW01000002.1"/>
</dbReference>
<dbReference type="SMART" id="SM00062">
    <property type="entry name" value="PBPb"/>
    <property type="match status" value="1"/>
</dbReference>
<feature type="domain" description="Solute-binding protein family 3/N-terminal" evidence="5">
    <location>
        <begin position="36"/>
        <end position="260"/>
    </location>
</feature>
<accession>A0A1G6ID68</accession>
<evidence type="ECO:0000313" key="7">
    <source>
        <dbReference type="EMBL" id="SDC04492.1"/>
    </source>
</evidence>
<reference evidence="8" key="1">
    <citation type="submission" date="2016-10" db="EMBL/GenBank/DDBJ databases">
        <authorList>
            <person name="Varghese N."/>
            <person name="Submissions S."/>
        </authorList>
    </citation>
    <scope>NUCLEOTIDE SEQUENCE [LARGE SCALE GENOMIC DNA]</scope>
    <source>
        <strain evidence="8">DSM 11005</strain>
    </source>
</reference>
<comment type="similarity">
    <text evidence="2 4">Belongs to the bacterial solute-binding protein 3 family.</text>
</comment>
<keyword evidence="8" id="KW-1185">Reference proteome</keyword>
<dbReference type="GO" id="GO:0015276">
    <property type="term" value="F:ligand-gated monoatomic ion channel activity"/>
    <property type="evidence" value="ECO:0007669"/>
    <property type="project" value="InterPro"/>
</dbReference>
<dbReference type="AlphaFoldDB" id="A0A1G6ID68"/>
<dbReference type="PROSITE" id="PS51257">
    <property type="entry name" value="PROKAR_LIPOPROTEIN"/>
    <property type="match status" value="1"/>
</dbReference>
<feature type="domain" description="Ionotropic glutamate receptor C-terminal" evidence="6">
    <location>
        <begin position="36"/>
        <end position="259"/>
    </location>
</feature>
<evidence type="ECO:0000259" key="5">
    <source>
        <dbReference type="SMART" id="SM00062"/>
    </source>
</evidence>